<protein>
    <submittedName>
        <fullName evidence="1">Head-to-tail stopper</fullName>
    </submittedName>
</protein>
<keyword evidence="2" id="KW-1185">Reference proteome</keyword>
<name>A0A345KWA1_9CAUD</name>
<evidence type="ECO:0000313" key="2">
    <source>
        <dbReference type="Proteomes" id="UP000260367"/>
    </source>
</evidence>
<dbReference type="GeneID" id="54997657"/>
<dbReference type="KEGG" id="vg:54997657"/>
<reference evidence="2" key="1">
    <citation type="submission" date="2018-06" db="EMBL/GenBank/DDBJ databases">
        <authorList>
            <person name="Zhirakovskaya E."/>
        </authorList>
    </citation>
    <scope>NUCLEOTIDE SEQUENCE [LARGE SCALE GENOMIC DNA]</scope>
</reference>
<sequence>MLPSMMTSQAFQRKRLPMIEDHGALVPDPNGVPTVATFYGSIQPGTGATDPINRNGAEVVKTIWSPPGADVQHDDRITMDGDEYFVNGEPELWRTGVLDHDVIRLSLWRG</sequence>
<proteinExistence type="predicted"/>
<organism evidence="1 2">
    <name type="scientific">Microbacterium phage Eden</name>
    <dbReference type="NCBI Taxonomy" id="2250289"/>
    <lineage>
        <taxon>Viruses</taxon>
        <taxon>Duplodnaviria</taxon>
        <taxon>Heunggongvirae</taxon>
        <taxon>Uroviricota</taxon>
        <taxon>Caudoviricetes</taxon>
        <taxon>Edenvirus</taxon>
        <taxon>Edenvirus eden</taxon>
    </lineage>
</organism>
<dbReference type="EMBL" id="MH509447">
    <property type="protein sequence ID" value="AXH47303.1"/>
    <property type="molecule type" value="Genomic_DNA"/>
</dbReference>
<gene>
    <name evidence="1" type="primary">8</name>
    <name evidence="1" type="ORF">SEA_EDEN_8</name>
</gene>
<dbReference type="RefSeq" id="YP_009806787.1">
    <property type="nucleotide sequence ID" value="NC_048017.1"/>
</dbReference>
<evidence type="ECO:0000313" key="1">
    <source>
        <dbReference type="EMBL" id="AXH47303.1"/>
    </source>
</evidence>
<accession>A0A345KWA1</accession>
<dbReference type="Proteomes" id="UP000260367">
    <property type="component" value="Segment"/>
</dbReference>